<organism evidence="1 2">
    <name type="scientific">Pigmentiphaga humi</name>
    <dbReference type="NCBI Taxonomy" id="2478468"/>
    <lineage>
        <taxon>Bacteria</taxon>
        <taxon>Pseudomonadati</taxon>
        <taxon>Pseudomonadota</taxon>
        <taxon>Betaproteobacteria</taxon>
        <taxon>Burkholderiales</taxon>
        <taxon>Alcaligenaceae</taxon>
        <taxon>Pigmentiphaga</taxon>
    </lineage>
</organism>
<accession>A0A3P4B6X4</accession>
<dbReference type="SUPFAM" id="SSF100950">
    <property type="entry name" value="NagB/RpiA/CoA transferase-like"/>
    <property type="match status" value="1"/>
</dbReference>
<dbReference type="Gene3D" id="3.40.1080.10">
    <property type="entry name" value="Glutaconate Coenzyme A-transferase"/>
    <property type="match status" value="1"/>
</dbReference>
<dbReference type="EMBL" id="UWPJ01000029">
    <property type="protein sequence ID" value="VCU71671.1"/>
    <property type="molecule type" value="Genomic_DNA"/>
</dbReference>
<dbReference type="Pfam" id="PF01144">
    <property type="entry name" value="CoA_trans"/>
    <property type="match status" value="1"/>
</dbReference>
<sequence length="283" mass="30286">MIGSGTFTELDELISHVTDGDILALPSGFDSDFSGVSMAAARALVRKKVRRLELVLVPAGSIQADMLIGAGCVATVQAGSVLLYEHGRANRFVEAQRSGAITVKESTCPAIHAGLIAAAKGLPFMPVRGILGSDILRHRAAAGEWATIANPFAHDDPIVAVAAIRPDVSLFHVPLADRHGNAWIGRRRELATLAHASRKTLITFERVYDGDLSQDELMAPGTLSAMYVTALSHRPNGAWPLHMGADYAEDAGHLREYAQASRTQEGFAQYLARHVHGEPGADR</sequence>
<dbReference type="Gene3D" id="3.30.30.40">
    <property type="match status" value="1"/>
</dbReference>
<dbReference type="SMART" id="SM00882">
    <property type="entry name" value="CoA_trans"/>
    <property type="match status" value="1"/>
</dbReference>
<dbReference type="Proteomes" id="UP000277294">
    <property type="component" value="Unassembled WGS sequence"/>
</dbReference>
<gene>
    <name evidence="1" type="primary">catI</name>
    <name evidence="1" type="ORF">PIGHUM_03758</name>
</gene>
<dbReference type="RefSeq" id="WP_124081264.1">
    <property type="nucleotide sequence ID" value="NZ_UWPJ01000029.1"/>
</dbReference>
<reference evidence="1 2" key="1">
    <citation type="submission" date="2018-10" db="EMBL/GenBank/DDBJ databases">
        <authorList>
            <person name="Criscuolo A."/>
        </authorList>
    </citation>
    <scope>NUCLEOTIDE SEQUENCE [LARGE SCALE GENOMIC DNA]</scope>
    <source>
        <strain evidence="1">DnA1</strain>
    </source>
</reference>
<dbReference type="OrthoDB" id="9777193at2"/>
<evidence type="ECO:0000313" key="2">
    <source>
        <dbReference type="Proteomes" id="UP000277294"/>
    </source>
</evidence>
<dbReference type="AlphaFoldDB" id="A0A3P4B6X4"/>
<keyword evidence="2" id="KW-1185">Reference proteome</keyword>
<keyword evidence="1" id="KW-0808">Transferase</keyword>
<dbReference type="InterPro" id="IPR004165">
    <property type="entry name" value="CoA_trans_fam_I"/>
</dbReference>
<proteinExistence type="predicted"/>
<evidence type="ECO:0000313" key="1">
    <source>
        <dbReference type="EMBL" id="VCU71671.1"/>
    </source>
</evidence>
<dbReference type="GO" id="GO:0047569">
    <property type="term" value="F:3-oxoadipate CoA-transferase activity"/>
    <property type="evidence" value="ECO:0007669"/>
    <property type="project" value="UniProtKB-EC"/>
</dbReference>
<dbReference type="EC" id="2.8.3.6" evidence="1"/>
<protein>
    <submittedName>
        <fullName evidence="1">3-oxoadipate CoA-transferase subunit A</fullName>
        <ecNumber evidence="1">2.8.3.6</ecNumber>
    </submittedName>
</protein>
<dbReference type="InterPro" id="IPR037171">
    <property type="entry name" value="NagB/RpiA_transferase-like"/>
</dbReference>
<name>A0A3P4B6X4_9BURK</name>